<evidence type="ECO:0000313" key="12">
    <source>
        <dbReference type="EMBL" id="ABW33409.1"/>
    </source>
</evidence>
<dbReference type="CDD" id="cd00397">
    <property type="entry name" value="DNA_BRE_C"/>
    <property type="match status" value="1"/>
</dbReference>
<dbReference type="AlphaFoldDB" id="A8ZQX3"/>
<name>A8ZQX3_ACAM1</name>
<dbReference type="InterPro" id="IPR010998">
    <property type="entry name" value="Integrase_recombinase_N"/>
</dbReference>
<dbReference type="HOGENOM" id="CLU_027562_9_6_3"/>
<evidence type="ECO:0000256" key="4">
    <source>
        <dbReference type="ARBA" id="ARBA00022829"/>
    </source>
</evidence>
<dbReference type="EMBL" id="CP000845">
    <property type="protein sequence ID" value="ABW33409.1"/>
    <property type="molecule type" value="Genomic_DNA"/>
</dbReference>
<dbReference type="InterPro" id="IPR002104">
    <property type="entry name" value="Integrase_catalytic"/>
</dbReference>
<dbReference type="InterPro" id="IPR004107">
    <property type="entry name" value="Integrase_SAM-like_N"/>
</dbReference>
<dbReference type="InterPro" id="IPR013762">
    <property type="entry name" value="Integrase-like_cat_sf"/>
</dbReference>
<evidence type="ECO:0000256" key="5">
    <source>
        <dbReference type="ARBA" id="ARBA00022908"/>
    </source>
</evidence>
<dbReference type="GO" id="GO:0005737">
    <property type="term" value="C:cytoplasm"/>
    <property type="evidence" value="ECO:0007669"/>
    <property type="project" value="UniProtKB-SubCell"/>
</dbReference>
<keyword evidence="7" id="KW-0233">DNA recombination</keyword>
<reference evidence="12 13" key="1">
    <citation type="journal article" date="2008" name="Proc. Natl. Acad. Sci. U.S.A.">
        <title>Niche adaptation and genome expansion in the chlorophyll d-producing cyanobacterium Acaryochloris marina.</title>
        <authorList>
            <person name="Swingley W.D."/>
            <person name="Chen M."/>
            <person name="Cheung P.C."/>
            <person name="Conrad A.L."/>
            <person name="Dejesa L.C."/>
            <person name="Hao J."/>
            <person name="Honchak B.M."/>
            <person name="Karbach L.E."/>
            <person name="Kurdoglu A."/>
            <person name="Lahiri S."/>
            <person name="Mastrian S.D."/>
            <person name="Miyashita H."/>
            <person name="Page L."/>
            <person name="Ramakrishna P."/>
            <person name="Satoh S."/>
            <person name="Sattley W.M."/>
            <person name="Shimada Y."/>
            <person name="Taylor H.L."/>
            <person name="Tomo T."/>
            <person name="Tsuchiya T."/>
            <person name="Wang Z.T."/>
            <person name="Raymond J."/>
            <person name="Mimuro M."/>
            <person name="Blankenship R.E."/>
            <person name="Touchman J.W."/>
        </authorList>
    </citation>
    <scope>NUCLEOTIDE SEQUENCE [LARGE SCALE GENOMIC DNA]</scope>
    <source>
        <strain evidence="13">MBIC 11017</strain>
        <plasmid evidence="13">Plasmid pREB8</plasmid>
    </source>
</reference>
<feature type="domain" description="Tyr recombinase" evidence="10">
    <location>
        <begin position="140"/>
        <end position="329"/>
    </location>
</feature>
<keyword evidence="6 9" id="KW-0238">DNA-binding</keyword>
<organism evidence="12 13">
    <name type="scientific">Acaryochloris marina (strain MBIC 11017)</name>
    <dbReference type="NCBI Taxonomy" id="329726"/>
    <lineage>
        <taxon>Bacteria</taxon>
        <taxon>Bacillati</taxon>
        <taxon>Cyanobacteriota</taxon>
        <taxon>Cyanophyceae</taxon>
        <taxon>Acaryochloridales</taxon>
        <taxon>Acaryochloridaceae</taxon>
        <taxon>Acaryochloris</taxon>
    </lineage>
</organism>
<feature type="domain" description="Core-binding (CB)" evidence="11">
    <location>
        <begin position="32"/>
        <end position="119"/>
    </location>
</feature>
<dbReference type="Pfam" id="PF13495">
    <property type="entry name" value="Phage_int_SAM_4"/>
    <property type="match status" value="1"/>
</dbReference>
<evidence type="ECO:0000259" key="11">
    <source>
        <dbReference type="PROSITE" id="PS51900"/>
    </source>
</evidence>
<proteinExistence type="predicted"/>
<dbReference type="GO" id="GO:0007059">
    <property type="term" value="P:chromosome segregation"/>
    <property type="evidence" value="ECO:0007669"/>
    <property type="project" value="UniProtKB-KW"/>
</dbReference>
<dbReference type="Proteomes" id="UP000000268">
    <property type="component" value="Plasmid pREB8"/>
</dbReference>
<dbReference type="InterPro" id="IPR044068">
    <property type="entry name" value="CB"/>
</dbReference>
<keyword evidence="4" id="KW-0159">Chromosome partition</keyword>
<dbReference type="InterPro" id="IPR050090">
    <property type="entry name" value="Tyrosine_recombinase_XerCD"/>
</dbReference>
<keyword evidence="2" id="KW-0963">Cytoplasm</keyword>
<evidence type="ECO:0000256" key="7">
    <source>
        <dbReference type="ARBA" id="ARBA00023172"/>
    </source>
</evidence>
<keyword evidence="13" id="KW-1185">Reference proteome</keyword>
<dbReference type="GO" id="GO:0003677">
    <property type="term" value="F:DNA binding"/>
    <property type="evidence" value="ECO:0007669"/>
    <property type="project" value="UniProtKB-UniRule"/>
</dbReference>
<dbReference type="GO" id="GO:0051301">
    <property type="term" value="P:cell division"/>
    <property type="evidence" value="ECO:0007669"/>
    <property type="project" value="UniProtKB-KW"/>
</dbReference>
<dbReference type="GO" id="GO:0006310">
    <property type="term" value="P:DNA recombination"/>
    <property type="evidence" value="ECO:0007669"/>
    <property type="project" value="UniProtKB-KW"/>
</dbReference>
<dbReference type="PANTHER" id="PTHR30349">
    <property type="entry name" value="PHAGE INTEGRASE-RELATED"/>
    <property type="match status" value="1"/>
</dbReference>
<dbReference type="SUPFAM" id="SSF56349">
    <property type="entry name" value="DNA breaking-rejoining enzymes"/>
    <property type="match status" value="1"/>
</dbReference>
<dbReference type="PROSITE" id="PS51900">
    <property type="entry name" value="CB"/>
    <property type="match status" value="1"/>
</dbReference>
<evidence type="ECO:0000256" key="8">
    <source>
        <dbReference type="ARBA" id="ARBA00023306"/>
    </source>
</evidence>
<comment type="subcellular location">
    <subcellularLocation>
        <location evidence="1">Cytoplasm</location>
    </subcellularLocation>
</comment>
<accession>A8ZQX3</accession>
<evidence type="ECO:0000256" key="6">
    <source>
        <dbReference type="ARBA" id="ARBA00023125"/>
    </source>
</evidence>
<keyword evidence="12" id="KW-0614">Plasmid</keyword>
<geneLocation type="plasmid" evidence="12 13">
    <name>pREB8</name>
</geneLocation>
<dbReference type="Gene3D" id="1.10.443.10">
    <property type="entry name" value="Intergrase catalytic core"/>
    <property type="match status" value="1"/>
</dbReference>
<keyword evidence="8" id="KW-0131">Cell cycle</keyword>
<evidence type="ECO:0000259" key="10">
    <source>
        <dbReference type="PROSITE" id="PS51898"/>
    </source>
</evidence>
<protein>
    <submittedName>
        <fullName evidence="12">Phage integrase</fullName>
    </submittedName>
</protein>
<dbReference type="OrthoDB" id="504361at2"/>
<evidence type="ECO:0000256" key="2">
    <source>
        <dbReference type="ARBA" id="ARBA00022490"/>
    </source>
</evidence>
<dbReference type="Gene3D" id="1.10.150.130">
    <property type="match status" value="1"/>
</dbReference>
<evidence type="ECO:0000313" key="13">
    <source>
        <dbReference type="Proteomes" id="UP000000268"/>
    </source>
</evidence>
<evidence type="ECO:0000256" key="3">
    <source>
        <dbReference type="ARBA" id="ARBA00022618"/>
    </source>
</evidence>
<evidence type="ECO:0000256" key="9">
    <source>
        <dbReference type="PROSITE-ProRule" id="PRU01248"/>
    </source>
</evidence>
<sequence length="337" mass="39138">MTVPEVKLIVLADQAITPIDTARSRTHPPQTTPADLLWMRVGEFMRSREISSNTRKAYERDLKQFMDWTDKGWHEITARDLDRYKNHLKTEPNQRGQLRRNATINRNLAALQSFFKWLTVRDYIPKDPTLLLEKLKADPVLPQEFSQDEVDKLYQAICDRGFHAFRDRALLHLIDHGLRASEIHRLNVGDYDGQRITIRVAKADSVGTVPLLKKARKAIDQYKQWREQQGDVLENDSPLFVSHSNNSKGQRLQYWGIYKIFKAIAEIAEVENAHPHRGRHTLATQLVMKDMDSVLARRITCHASEQSFVRYSDRGIELKAEQEFYEVHDEVPSGEDI</sequence>
<dbReference type="PANTHER" id="PTHR30349:SF77">
    <property type="entry name" value="TYROSINE RECOMBINASE XERC"/>
    <property type="match status" value="1"/>
</dbReference>
<gene>
    <name evidence="12" type="ordered locus">AM1_H0059</name>
</gene>
<dbReference type="RefSeq" id="WP_012168470.1">
    <property type="nucleotide sequence ID" value="NC_009933.1"/>
</dbReference>
<dbReference type="InterPro" id="IPR011010">
    <property type="entry name" value="DNA_brk_join_enz"/>
</dbReference>
<keyword evidence="3" id="KW-0132">Cell division</keyword>
<dbReference type="Pfam" id="PF00589">
    <property type="entry name" value="Phage_integrase"/>
    <property type="match status" value="1"/>
</dbReference>
<dbReference type="PROSITE" id="PS51898">
    <property type="entry name" value="TYR_RECOMBINASE"/>
    <property type="match status" value="1"/>
</dbReference>
<dbReference type="GO" id="GO:0015074">
    <property type="term" value="P:DNA integration"/>
    <property type="evidence" value="ECO:0007669"/>
    <property type="project" value="UniProtKB-KW"/>
</dbReference>
<evidence type="ECO:0000256" key="1">
    <source>
        <dbReference type="ARBA" id="ARBA00004496"/>
    </source>
</evidence>
<dbReference type="KEGG" id="amr:AM1_H0059"/>
<keyword evidence="5" id="KW-0229">DNA integration</keyword>